<evidence type="ECO:0000313" key="1">
    <source>
        <dbReference type="EMBL" id="AFM27349.1"/>
    </source>
</evidence>
<accession>I4CCQ8</accession>
<dbReference type="EMBL" id="CP003360">
    <property type="protein sequence ID" value="AFM27349.1"/>
    <property type="molecule type" value="Genomic_DNA"/>
</dbReference>
<proteinExistence type="predicted"/>
<protein>
    <recommendedName>
        <fullName evidence="3">Transcriptional regulator</fullName>
    </recommendedName>
</protein>
<evidence type="ECO:0000313" key="2">
    <source>
        <dbReference type="Proteomes" id="UP000006055"/>
    </source>
</evidence>
<dbReference type="HOGENOM" id="CLU_125852_5_0_7"/>
<dbReference type="eggNOG" id="COG5499">
    <property type="taxonomic scope" value="Bacteria"/>
</dbReference>
<dbReference type="RefSeq" id="WP_014812457.1">
    <property type="nucleotide sequence ID" value="NC_018025.1"/>
</dbReference>
<sequence>MNIKPIRTDEDYDTACRRIDEIFHAEPGTPEDDELEILLTLVDKYEEAHFKVGMRHSILEGLS</sequence>
<reference evidence="2" key="1">
    <citation type="submission" date="2012-06" db="EMBL/GenBank/DDBJ databases">
        <title>Complete sequence of chromosome of Desulfomonile tiedjei DSM 6799.</title>
        <authorList>
            <person name="Lucas S."/>
            <person name="Copeland A."/>
            <person name="Lapidus A."/>
            <person name="Glavina del Rio T."/>
            <person name="Dalin E."/>
            <person name="Tice H."/>
            <person name="Bruce D."/>
            <person name="Goodwin L."/>
            <person name="Pitluck S."/>
            <person name="Peters L."/>
            <person name="Ovchinnikova G."/>
            <person name="Zeytun A."/>
            <person name="Lu M."/>
            <person name="Kyrpides N."/>
            <person name="Mavromatis K."/>
            <person name="Ivanova N."/>
            <person name="Brettin T."/>
            <person name="Detter J.C."/>
            <person name="Han C."/>
            <person name="Larimer F."/>
            <person name="Land M."/>
            <person name="Hauser L."/>
            <person name="Markowitz V."/>
            <person name="Cheng J.-F."/>
            <person name="Hugenholtz P."/>
            <person name="Woyke T."/>
            <person name="Wu D."/>
            <person name="Spring S."/>
            <person name="Schroeder M."/>
            <person name="Brambilla E."/>
            <person name="Klenk H.-P."/>
            <person name="Eisen J.A."/>
        </authorList>
    </citation>
    <scope>NUCLEOTIDE SEQUENCE [LARGE SCALE GENOMIC DNA]</scope>
    <source>
        <strain evidence="2">ATCC 49306 / DSM 6799 / DCB-1</strain>
    </source>
</reference>
<name>I4CCQ8_DESTA</name>
<organism evidence="1 2">
    <name type="scientific">Desulfomonile tiedjei (strain ATCC 49306 / DSM 6799 / DCB-1)</name>
    <dbReference type="NCBI Taxonomy" id="706587"/>
    <lineage>
        <taxon>Bacteria</taxon>
        <taxon>Pseudomonadati</taxon>
        <taxon>Thermodesulfobacteriota</taxon>
        <taxon>Desulfomonilia</taxon>
        <taxon>Desulfomonilales</taxon>
        <taxon>Desulfomonilaceae</taxon>
        <taxon>Desulfomonile</taxon>
    </lineage>
</organism>
<dbReference type="KEGG" id="dti:Desti_4729"/>
<dbReference type="Proteomes" id="UP000006055">
    <property type="component" value="Chromosome"/>
</dbReference>
<dbReference type="STRING" id="706587.Desti_4729"/>
<keyword evidence="2" id="KW-1185">Reference proteome</keyword>
<evidence type="ECO:0008006" key="3">
    <source>
        <dbReference type="Google" id="ProtNLM"/>
    </source>
</evidence>
<dbReference type="AlphaFoldDB" id="I4CCQ8"/>
<dbReference type="OrthoDB" id="9796786at2"/>
<gene>
    <name evidence="1" type="ordered locus">Desti_4729</name>
</gene>